<dbReference type="FunFam" id="3.40.30.10:FF:000245">
    <property type="entry name" value="Thioredoxin"/>
    <property type="match status" value="1"/>
</dbReference>
<dbReference type="InterPro" id="IPR036249">
    <property type="entry name" value="Thioredoxin-like_sf"/>
</dbReference>
<dbReference type="GeneTree" id="ENSGT00940000154259"/>
<dbReference type="PANTHER" id="PTHR46115">
    <property type="entry name" value="THIOREDOXIN-LIKE PROTEIN 1"/>
    <property type="match status" value="1"/>
</dbReference>
<feature type="active site" description="Nucleophile" evidence="5">
    <location>
        <position position="47"/>
    </location>
</feature>
<dbReference type="InterPro" id="IPR013766">
    <property type="entry name" value="Thioredoxin_domain"/>
</dbReference>
<organism evidence="8 9">
    <name type="scientific">Oncorhynchus tshawytscha</name>
    <name type="common">Chinook salmon</name>
    <name type="synonym">Salmo tshawytscha</name>
    <dbReference type="NCBI Taxonomy" id="74940"/>
    <lineage>
        <taxon>Eukaryota</taxon>
        <taxon>Metazoa</taxon>
        <taxon>Chordata</taxon>
        <taxon>Craniata</taxon>
        <taxon>Vertebrata</taxon>
        <taxon>Euteleostomi</taxon>
        <taxon>Actinopterygii</taxon>
        <taxon>Neopterygii</taxon>
        <taxon>Teleostei</taxon>
        <taxon>Protacanthopterygii</taxon>
        <taxon>Salmoniformes</taxon>
        <taxon>Salmonidae</taxon>
        <taxon>Salmoninae</taxon>
        <taxon>Oncorhynchus</taxon>
    </lineage>
</organism>
<dbReference type="InterPro" id="IPR005746">
    <property type="entry name" value="Thioredoxin"/>
</dbReference>
<protein>
    <recommendedName>
        <fullName evidence="4">Thioredoxin</fullName>
    </recommendedName>
</protein>
<proteinExistence type="inferred from homology"/>
<evidence type="ECO:0000259" key="7">
    <source>
        <dbReference type="PROSITE" id="PS51352"/>
    </source>
</evidence>
<evidence type="ECO:0000256" key="3">
    <source>
        <dbReference type="ARBA" id="ARBA00023284"/>
    </source>
</evidence>
<name>A0A8C8CYB9_ONCTS</name>
<dbReference type="SUPFAM" id="SSF52833">
    <property type="entry name" value="Thioredoxin-like"/>
    <property type="match status" value="1"/>
</dbReference>
<evidence type="ECO:0000313" key="9">
    <source>
        <dbReference type="Proteomes" id="UP000694402"/>
    </source>
</evidence>
<evidence type="ECO:0000313" key="8">
    <source>
        <dbReference type="Ensembl" id="ENSOTSP00005015623.2"/>
    </source>
</evidence>
<dbReference type="PIRSF" id="PIRSF000077">
    <property type="entry name" value="Thioredoxin"/>
    <property type="match status" value="1"/>
</dbReference>
<feature type="active site" description="Nucleophile" evidence="5">
    <location>
        <position position="44"/>
    </location>
</feature>
<feature type="domain" description="Thioredoxin" evidence="7">
    <location>
        <begin position="1"/>
        <end position="120"/>
    </location>
</feature>
<gene>
    <name evidence="8" type="primary">txnb</name>
</gene>
<dbReference type="GO" id="GO:0015035">
    <property type="term" value="F:protein-disulfide reductase activity"/>
    <property type="evidence" value="ECO:0007669"/>
    <property type="project" value="InterPro"/>
</dbReference>
<dbReference type="CDD" id="cd02947">
    <property type="entry name" value="TRX_family"/>
    <property type="match status" value="1"/>
</dbReference>
<comment type="similarity">
    <text evidence="4">Belongs to the thioredoxin family.</text>
</comment>
<reference evidence="8" key="2">
    <citation type="submission" date="2025-09" db="UniProtKB">
        <authorList>
            <consortium name="Ensembl"/>
        </authorList>
    </citation>
    <scope>IDENTIFICATION</scope>
</reference>
<evidence type="ECO:0000256" key="6">
    <source>
        <dbReference type="PIRSR" id="PIRSR000077-4"/>
    </source>
</evidence>
<keyword evidence="2 6" id="KW-1015">Disulfide bond</keyword>
<dbReference type="PRINTS" id="PR00421">
    <property type="entry name" value="THIOREDOXIN"/>
</dbReference>
<keyword evidence="1" id="KW-0702">S-nitrosylation</keyword>
<feature type="site" description="Contributes to redox potential value" evidence="5">
    <location>
        <position position="45"/>
    </location>
</feature>
<evidence type="ECO:0000256" key="2">
    <source>
        <dbReference type="ARBA" id="ARBA00023157"/>
    </source>
</evidence>
<dbReference type="PROSITE" id="PS00194">
    <property type="entry name" value="THIOREDOXIN_1"/>
    <property type="match status" value="1"/>
</dbReference>
<dbReference type="InterPro" id="IPR017937">
    <property type="entry name" value="Thioredoxin_CS"/>
</dbReference>
<reference evidence="8" key="1">
    <citation type="submission" date="2025-08" db="UniProtKB">
        <authorList>
            <consortium name="Ensembl"/>
        </authorList>
    </citation>
    <scope>IDENTIFICATION</scope>
</reference>
<dbReference type="Gene3D" id="3.40.30.10">
    <property type="entry name" value="Glutaredoxin"/>
    <property type="match status" value="1"/>
</dbReference>
<dbReference type="PROSITE" id="PS51352">
    <property type="entry name" value="THIOREDOXIN_2"/>
    <property type="match status" value="1"/>
</dbReference>
<accession>A0A8C8CYB9</accession>
<sequence length="120" mass="13451">VNHRVCDSLSKSCSSLKRLKDSFFSALKEAGDKLVVVDFTASWCGPCKNIAPFFKGLSEKPENKNVVFLKVDVDEAADVAKHCDIKCMPTFHFYKNEKKVDDFSGSNEAKLEEKVNTLRS</sequence>
<dbReference type="Proteomes" id="UP000694402">
    <property type="component" value="Unassembled WGS sequence"/>
</dbReference>
<dbReference type="Ensembl" id="ENSOTST00005017027.2">
    <property type="protein sequence ID" value="ENSOTSP00005015623.2"/>
    <property type="gene ID" value="ENSOTSG00005007782.2"/>
</dbReference>
<keyword evidence="3 6" id="KW-0676">Redox-active center</keyword>
<keyword evidence="9" id="KW-1185">Reference proteome</keyword>
<feature type="site" description="Contributes to redox potential value" evidence="5">
    <location>
        <position position="46"/>
    </location>
</feature>
<feature type="disulfide bond" description="Redox-active" evidence="6">
    <location>
        <begin position="44"/>
        <end position="47"/>
    </location>
</feature>
<evidence type="ECO:0000256" key="4">
    <source>
        <dbReference type="PIRNR" id="PIRNR000077"/>
    </source>
</evidence>
<evidence type="ECO:0000256" key="5">
    <source>
        <dbReference type="PIRSR" id="PIRSR000077-1"/>
    </source>
</evidence>
<evidence type="ECO:0000256" key="1">
    <source>
        <dbReference type="ARBA" id="ARBA00022799"/>
    </source>
</evidence>
<dbReference type="AlphaFoldDB" id="A0A8C8CYB9"/>
<feature type="site" description="Deprotonates C-terminal active site Cys" evidence="5">
    <location>
        <position position="38"/>
    </location>
</feature>
<dbReference type="Pfam" id="PF00085">
    <property type="entry name" value="Thioredoxin"/>
    <property type="match status" value="1"/>
</dbReference>